<evidence type="ECO:0000313" key="1">
    <source>
        <dbReference type="EMBL" id="MPM17463.1"/>
    </source>
</evidence>
<dbReference type="EMBL" id="VSSQ01002802">
    <property type="protein sequence ID" value="MPM17463.1"/>
    <property type="molecule type" value="Genomic_DNA"/>
</dbReference>
<reference evidence="1" key="1">
    <citation type="submission" date="2019-08" db="EMBL/GenBank/DDBJ databases">
        <authorList>
            <person name="Kucharzyk K."/>
            <person name="Murdoch R.W."/>
            <person name="Higgins S."/>
            <person name="Loffler F."/>
        </authorList>
    </citation>
    <scope>NUCLEOTIDE SEQUENCE</scope>
</reference>
<proteinExistence type="predicted"/>
<dbReference type="AlphaFoldDB" id="A0A644XT49"/>
<dbReference type="Pfam" id="PF13479">
    <property type="entry name" value="AAA_24"/>
    <property type="match status" value="1"/>
</dbReference>
<dbReference type="InterPro" id="IPR027417">
    <property type="entry name" value="P-loop_NTPase"/>
</dbReference>
<organism evidence="1">
    <name type="scientific">bioreactor metagenome</name>
    <dbReference type="NCBI Taxonomy" id="1076179"/>
    <lineage>
        <taxon>unclassified sequences</taxon>
        <taxon>metagenomes</taxon>
        <taxon>ecological metagenomes</taxon>
    </lineage>
</organism>
<comment type="caution">
    <text evidence="1">The sequence shown here is derived from an EMBL/GenBank/DDBJ whole genome shotgun (WGS) entry which is preliminary data.</text>
</comment>
<dbReference type="SUPFAM" id="SSF52540">
    <property type="entry name" value="P-loop containing nucleoside triphosphate hydrolases"/>
    <property type="match status" value="1"/>
</dbReference>
<sequence length="258" mass="28823">MGMLENIQTGKEQKPPRIMIYGSEGVGKSTFGASAPGAIFVQTEDGLGEINCKKFPLAHRVAEVLSELTALRDEPHDFQTVVIDSADWLERLIFDEVCREYGVRSIEKADGGYGRGYTHALTHWRKVIALLQELRDKRNMMVILVAHAKVERFEDPENVAYDRYTPRLHKHAASLIAEWVDAVLFANKKFRVTKENAGFTGERAIAAPIGADGGERIIRTVGSPACIAKNRYGLPAELPLSWQAFIDAYQKIEGENHE</sequence>
<accession>A0A644XT49</accession>
<protein>
    <submittedName>
        <fullName evidence="1">Uncharacterized protein</fullName>
    </submittedName>
</protein>
<gene>
    <name evidence="1" type="ORF">SDC9_63853</name>
</gene>
<name>A0A644XT49_9ZZZZ</name>